<comment type="caution">
    <text evidence="1">The sequence shown here is derived from an EMBL/GenBank/DDBJ whole genome shotgun (WGS) entry which is preliminary data.</text>
</comment>
<accession>A0ACB7PGK4</accession>
<dbReference type="Proteomes" id="UP000724584">
    <property type="component" value="Unassembled WGS sequence"/>
</dbReference>
<dbReference type="EMBL" id="JAGIZQ010000002">
    <property type="protein sequence ID" value="KAH6640139.1"/>
    <property type="molecule type" value="Genomic_DNA"/>
</dbReference>
<reference evidence="1 2" key="1">
    <citation type="journal article" date="2021" name="Nat. Commun.">
        <title>Genetic determinants of endophytism in the Arabidopsis root mycobiome.</title>
        <authorList>
            <person name="Mesny F."/>
            <person name="Miyauchi S."/>
            <person name="Thiergart T."/>
            <person name="Pickel B."/>
            <person name="Atanasova L."/>
            <person name="Karlsson M."/>
            <person name="Huettel B."/>
            <person name="Barry K.W."/>
            <person name="Haridas S."/>
            <person name="Chen C."/>
            <person name="Bauer D."/>
            <person name="Andreopoulos W."/>
            <person name="Pangilinan J."/>
            <person name="LaButti K."/>
            <person name="Riley R."/>
            <person name="Lipzen A."/>
            <person name="Clum A."/>
            <person name="Drula E."/>
            <person name="Henrissat B."/>
            <person name="Kohler A."/>
            <person name="Grigoriev I.V."/>
            <person name="Martin F.M."/>
            <person name="Hacquard S."/>
        </authorList>
    </citation>
    <scope>NUCLEOTIDE SEQUENCE [LARGE SCALE GENOMIC DNA]</scope>
    <source>
        <strain evidence="1 2">MPI-SDFR-AT-0079</strain>
    </source>
</reference>
<keyword evidence="2" id="KW-1185">Reference proteome</keyword>
<evidence type="ECO:0000313" key="1">
    <source>
        <dbReference type="EMBL" id="KAH6640139.1"/>
    </source>
</evidence>
<sequence length="183" mass="20639">NGEGSRHQIQHASHDCDGLPSYQSLEDPAPTTTTALPGKGGTKTPKGSNNLVRQEHSSIYNEYFRYEDDEGWELLALKMVPDPTARLYKKAPWAAVLEVKTTDIPRLMRDGFFWSAENVVPEEGFMSPETKPGWIEFGFVHRRTWVLVDKSNPTPTWVGRLDVSTPSYEILPSFQVQSLTSEN</sequence>
<feature type="non-terminal residue" evidence="1">
    <location>
        <position position="183"/>
    </location>
</feature>
<evidence type="ECO:0000313" key="2">
    <source>
        <dbReference type="Proteomes" id="UP000724584"/>
    </source>
</evidence>
<gene>
    <name evidence="1" type="ORF">F5144DRAFT_477215</name>
</gene>
<feature type="non-terminal residue" evidence="1">
    <location>
        <position position="1"/>
    </location>
</feature>
<protein>
    <submittedName>
        <fullName evidence="1">Uncharacterized protein</fullName>
    </submittedName>
</protein>
<proteinExistence type="predicted"/>
<name>A0ACB7PGK4_9PEZI</name>
<organism evidence="1 2">
    <name type="scientific">Chaetomium tenue</name>
    <dbReference type="NCBI Taxonomy" id="1854479"/>
    <lineage>
        <taxon>Eukaryota</taxon>
        <taxon>Fungi</taxon>
        <taxon>Dikarya</taxon>
        <taxon>Ascomycota</taxon>
        <taxon>Pezizomycotina</taxon>
        <taxon>Sordariomycetes</taxon>
        <taxon>Sordariomycetidae</taxon>
        <taxon>Sordariales</taxon>
        <taxon>Chaetomiaceae</taxon>
        <taxon>Chaetomium</taxon>
    </lineage>
</organism>